<keyword evidence="1" id="KW-1133">Transmembrane helix</keyword>
<feature type="transmembrane region" description="Helical" evidence="1">
    <location>
        <begin position="18"/>
        <end position="35"/>
    </location>
</feature>
<protein>
    <submittedName>
        <fullName evidence="2">Uncharacterized protein</fullName>
    </submittedName>
</protein>
<reference evidence="3" key="1">
    <citation type="submission" date="2010-08" db="EMBL/GenBank/DDBJ databases">
        <authorList>
            <consortium name="Caenorhabditis japonica Sequencing Consortium"/>
            <person name="Wilson R.K."/>
        </authorList>
    </citation>
    <scope>NUCLEOTIDE SEQUENCE [LARGE SCALE GENOMIC DNA]</scope>
    <source>
        <strain evidence="3">DF5081</strain>
    </source>
</reference>
<keyword evidence="1" id="KW-0472">Membrane</keyword>
<reference evidence="2" key="2">
    <citation type="submission" date="2022-06" db="UniProtKB">
        <authorList>
            <consortium name="EnsemblMetazoa"/>
        </authorList>
    </citation>
    <scope>IDENTIFICATION</scope>
    <source>
        <strain evidence="2">DF5081</strain>
    </source>
</reference>
<keyword evidence="3" id="KW-1185">Reference proteome</keyword>
<organism evidence="2 3">
    <name type="scientific">Caenorhabditis japonica</name>
    <dbReference type="NCBI Taxonomy" id="281687"/>
    <lineage>
        <taxon>Eukaryota</taxon>
        <taxon>Metazoa</taxon>
        <taxon>Ecdysozoa</taxon>
        <taxon>Nematoda</taxon>
        <taxon>Chromadorea</taxon>
        <taxon>Rhabditida</taxon>
        <taxon>Rhabditina</taxon>
        <taxon>Rhabditomorpha</taxon>
        <taxon>Rhabditoidea</taxon>
        <taxon>Rhabditidae</taxon>
        <taxon>Peloderinae</taxon>
        <taxon>Caenorhabditis</taxon>
    </lineage>
</organism>
<name>A0A8R1EMC0_CAEJA</name>
<sequence length="111" mass="12400">MSRIQTTLRVAWTQFDDAYINVGIFSLVEAITFLMTNEQFSLEWIIFRTGCGLLQSALLTDKTDSDGSARTLLLMALCVSCISSLFVFAQKAVQCRFSMDNLISSRTLGEL</sequence>
<dbReference type="AlphaFoldDB" id="A0A8R1EMC0"/>
<evidence type="ECO:0000256" key="1">
    <source>
        <dbReference type="SAM" id="Phobius"/>
    </source>
</evidence>
<feature type="transmembrane region" description="Helical" evidence="1">
    <location>
        <begin position="71"/>
        <end position="89"/>
    </location>
</feature>
<proteinExistence type="predicted"/>
<evidence type="ECO:0000313" key="3">
    <source>
        <dbReference type="Proteomes" id="UP000005237"/>
    </source>
</evidence>
<dbReference type="Proteomes" id="UP000005237">
    <property type="component" value="Unassembled WGS sequence"/>
</dbReference>
<accession>A0A8R1EMC0</accession>
<dbReference type="EnsemblMetazoa" id="CJA38096.1">
    <property type="protein sequence ID" value="CJA38096.1"/>
    <property type="gene ID" value="WBGene00213943"/>
</dbReference>
<keyword evidence="1" id="KW-0812">Transmembrane</keyword>
<evidence type="ECO:0000313" key="2">
    <source>
        <dbReference type="EnsemblMetazoa" id="CJA38096.1"/>
    </source>
</evidence>